<organism evidence="2 3">
    <name type="scientific">Christensenella minuta</name>
    <dbReference type="NCBI Taxonomy" id="626937"/>
    <lineage>
        <taxon>Bacteria</taxon>
        <taxon>Bacillati</taxon>
        <taxon>Bacillota</taxon>
        <taxon>Clostridia</taxon>
        <taxon>Christensenellales</taxon>
        <taxon>Christensenellaceae</taxon>
        <taxon>Christensenella</taxon>
    </lineage>
</organism>
<evidence type="ECO:0000313" key="3">
    <source>
        <dbReference type="Proteomes" id="UP000070366"/>
    </source>
</evidence>
<keyword evidence="3" id="KW-1185">Reference proteome</keyword>
<feature type="region of interest" description="Disordered" evidence="1">
    <location>
        <begin position="32"/>
        <end position="63"/>
    </location>
</feature>
<dbReference type="KEGG" id="cmiu:B1H56_11645"/>
<reference evidence="2 3" key="1">
    <citation type="submission" date="2016-02" db="EMBL/GenBank/DDBJ databases">
        <authorList>
            <person name="Wen L."/>
            <person name="He K."/>
            <person name="Yang H."/>
        </authorList>
    </citation>
    <scope>NUCLEOTIDE SEQUENCE [LARGE SCALE GENOMIC DNA]</scope>
    <source>
        <strain evidence="2 3">DSM 22607</strain>
    </source>
</reference>
<dbReference type="Proteomes" id="UP000070366">
    <property type="component" value="Unassembled WGS sequence"/>
</dbReference>
<evidence type="ECO:0000256" key="1">
    <source>
        <dbReference type="SAM" id="MobiDB-lite"/>
    </source>
</evidence>
<proteinExistence type="predicted"/>
<accession>A0A136Q8Z4</accession>
<dbReference type="EMBL" id="LSZW01000003">
    <property type="protein sequence ID" value="KXK67046.1"/>
    <property type="molecule type" value="Genomic_DNA"/>
</dbReference>
<sequence>MFLAHERKKRKVKALARDADAFAFPAAVRDAGKDGDARKKSGGSKRFRRMSRAGAGQTCRKGK</sequence>
<feature type="compositionally biased region" description="Basic residues" evidence="1">
    <location>
        <begin position="40"/>
        <end position="51"/>
    </location>
</feature>
<comment type="caution">
    <text evidence="2">The sequence shown here is derived from an EMBL/GenBank/DDBJ whole genome shotgun (WGS) entry which is preliminary data.</text>
</comment>
<name>A0A136Q8Z4_9FIRM</name>
<evidence type="ECO:0000313" key="2">
    <source>
        <dbReference type="EMBL" id="KXK67046.1"/>
    </source>
</evidence>
<dbReference type="AlphaFoldDB" id="A0A136Q8Z4"/>
<protein>
    <submittedName>
        <fullName evidence="2">Uncharacterized protein</fullName>
    </submittedName>
</protein>
<gene>
    <name evidence="2" type="ORF">HMPREF3293_00059</name>
</gene>